<evidence type="ECO:0000313" key="4">
    <source>
        <dbReference type="EMBL" id="KAK2609210.1"/>
    </source>
</evidence>
<evidence type="ECO:0000313" key="5">
    <source>
        <dbReference type="Proteomes" id="UP001251528"/>
    </source>
</evidence>
<keyword evidence="2" id="KW-1133">Transmembrane helix</keyword>
<keyword evidence="5" id="KW-1185">Reference proteome</keyword>
<dbReference type="Proteomes" id="UP001251528">
    <property type="component" value="Unassembled WGS sequence"/>
</dbReference>
<dbReference type="PANTHER" id="PTHR34502:SF4">
    <property type="entry name" value="DUF6594 DOMAIN-CONTAINING PROTEIN"/>
    <property type="match status" value="1"/>
</dbReference>
<keyword evidence="2" id="KW-0472">Membrane</keyword>
<accession>A0AAJ0CVK2</accession>
<protein>
    <recommendedName>
        <fullName evidence="3">DUF6594 domain-containing protein</fullName>
    </recommendedName>
</protein>
<gene>
    <name evidence="4" type="ORF">QQS21_002292</name>
</gene>
<dbReference type="EMBL" id="JASWJB010000026">
    <property type="protein sequence ID" value="KAK2609210.1"/>
    <property type="molecule type" value="Genomic_DNA"/>
</dbReference>
<reference evidence="4" key="1">
    <citation type="submission" date="2023-06" db="EMBL/GenBank/DDBJ databases">
        <title>Conoideocrella luteorostrata (Hypocreales: Clavicipitaceae), a potential biocontrol fungus for elongate hemlock scale in United States Christmas tree production areas.</title>
        <authorList>
            <person name="Barrett H."/>
            <person name="Lovett B."/>
            <person name="Macias A.M."/>
            <person name="Stajich J.E."/>
            <person name="Kasson M.T."/>
        </authorList>
    </citation>
    <scope>NUCLEOTIDE SEQUENCE</scope>
    <source>
        <strain evidence="4">ARSEF 14590</strain>
    </source>
</reference>
<evidence type="ECO:0000256" key="1">
    <source>
        <dbReference type="SAM" id="Coils"/>
    </source>
</evidence>
<dbReference type="InterPro" id="IPR046529">
    <property type="entry name" value="DUF6594"/>
</dbReference>
<keyword evidence="2" id="KW-0812">Transmembrane</keyword>
<sequence>MPHGINEESGPCEPTENGIYTFPWKYTGYKGLTSFVASDQDFFALRRFDRLHTRVLLALQAQLRSLETQLDDLDARCASSRTKLSDDGLVDVVKACEDNKGGNLRDVNNGTVQDDLPVRQELVATIHGKLAEYDEMLIKYCSAHSLPAAPKRNIRNIEAWLTNNPGAIAADEADFINYRDELISISRPKSVLRLWFEEAVVLRTRDSLKLFRRSPERADLSDRDQKETYIVSDDAIEAFGSIAVFAAATGMLIVPLWLLQMLKNLQLKLAVITTCLFVWLVLLSCATLGRPFERLAATAGY</sequence>
<feature type="transmembrane region" description="Helical" evidence="2">
    <location>
        <begin position="238"/>
        <end position="257"/>
    </location>
</feature>
<keyword evidence="1" id="KW-0175">Coiled coil</keyword>
<dbReference type="AlphaFoldDB" id="A0AAJ0CVK2"/>
<evidence type="ECO:0000259" key="3">
    <source>
        <dbReference type="Pfam" id="PF20237"/>
    </source>
</evidence>
<organism evidence="4 5">
    <name type="scientific">Conoideocrella luteorostrata</name>
    <dbReference type="NCBI Taxonomy" id="1105319"/>
    <lineage>
        <taxon>Eukaryota</taxon>
        <taxon>Fungi</taxon>
        <taxon>Dikarya</taxon>
        <taxon>Ascomycota</taxon>
        <taxon>Pezizomycotina</taxon>
        <taxon>Sordariomycetes</taxon>
        <taxon>Hypocreomycetidae</taxon>
        <taxon>Hypocreales</taxon>
        <taxon>Clavicipitaceae</taxon>
        <taxon>Conoideocrella</taxon>
    </lineage>
</organism>
<evidence type="ECO:0000256" key="2">
    <source>
        <dbReference type="SAM" id="Phobius"/>
    </source>
</evidence>
<comment type="caution">
    <text evidence="4">The sequence shown here is derived from an EMBL/GenBank/DDBJ whole genome shotgun (WGS) entry which is preliminary data.</text>
</comment>
<dbReference type="PANTHER" id="PTHR34502">
    <property type="entry name" value="DUF6594 DOMAIN-CONTAINING PROTEIN-RELATED"/>
    <property type="match status" value="1"/>
</dbReference>
<feature type="coiled-coil region" evidence="1">
    <location>
        <begin position="56"/>
        <end position="83"/>
    </location>
</feature>
<dbReference type="Pfam" id="PF20237">
    <property type="entry name" value="DUF6594"/>
    <property type="match status" value="1"/>
</dbReference>
<feature type="transmembrane region" description="Helical" evidence="2">
    <location>
        <begin position="269"/>
        <end position="289"/>
    </location>
</feature>
<name>A0AAJ0CVK2_9HYPO</name>
<feature type="domain" description="DUF6594" evidence="3">
    <location>
        <begin position="29"/>
        <end position="301"/>
    </location>
</feature>
<proteinExistence type="predicted"/>